<dbReference type="EMBL" id="MN310371">
    <property type="protein sequence ID" value="QFX76404.1"/>
    <property type="molecule type" value="Genomic_DNA"/>
</dbReference>
<sequence length="41" mass="4801">MIFSVLQRGQRLAILTTSPEYSRVTIRPGWPRNLQIARLNF</sequence>
<proteinExistence type="predicted"/>
<evidence type="ECO:0000313" key="1">
    <source>
        <dbReference type="EMBL" id="QFX76404.1"/>
    </source>
</evidence>
<protein>
    <submittedName>
        <fullName evidence="1">Uncharacterized protein</fullName>
    </submittedName>
</protein>
<name>A0A6B7Q234_9PSED</name>
<organism evidence="1">
    <name type="scientific">Pseudomonas monteilii</name>
    <dbReference type="NCBI Taxonomy" id="76759"/>
    <lineage>
        <taxon>Bacteria</taxon>
        <taxon>Pseudomonadati</taxon>
        <taxon>Pseudomonadota</taxon>
        <taxon>Gammaproteobacteria</taxon>
        <taxon>Pseudomonadales</taxon>
        <taxon>Pseudomonadaceae</taxon>
        <taxon>Pseudomonas</taxon>
    </lineage>
</organism>
<reference evidence="1" key="1">
    <citation type="submission" date="2019-08" db="EMBL/GenBank/DDBJ databases">
        <authorList>
            <person name="Zhou D."/>
            <person name="Chen F."/>
        </authorList>
    </citation>
    <scope>NUCLEOTIDE SEQUENCE</scope>
    <source>
        <strain evidence="1">QJ20133</strain>
        <plasmid evidence="1">pJ20133-VIM</plasmid>
    </source>
</reference>
<accession>A0A6B7Q234</accession>
<keyword evidence="1" id="KW-0614">Plasmid</keyword>
<geneLocation type="plasmid" evidence="1">
    <name>pJ20133-VIM</name>
</geneLocation>
<dbReference type="AlphaFoldDB" id="A0A6B7Q234"/>